<accession>A0A3N4JEZ4</accession>
<evidence type="ECO:0000313" key="2">
    <source>
        <dbReference type="Proteomes" id="UP000276215"/>
    </source>
</evidence>
<dbReference type="AlphaFoldDB" id="A0A3N4JEZ4"/>
<proteinExistence type="predicted"/>
<reference evidence="1 2" key="1">
    <citation type="journal article" date="2018" name="Nat. Ecol. Evol.">
        <title>Pezizomycetes genomes reveal the molecular basis of ectomycorrhizal truffle lifestyle.</title>
        <authorList>
            <person name="Murat C."/>
            <person name="Payen T."/>
            <person name="Noel B."/>
            <person name="Kuo A."/>
            <person name="Morin E."/>
            <person name="Chen J."/>
            <person name="Kohler A."/>
            <person name="Krizsan K."/>
            <person name="Balestrini R."/>
            <person name="Da Silva C."/>
            <person name="Montanini B."/>
            <person name="Hainaut M."/>
            <person name="Levati E."/>
            <person name="Barry K.W."/>
            <person name="Belfiori B."/>
            <person name="Cichocki N."/>
            <person name="Clum A."/>
            <person name="Dockter R.B."/>
            <person name="Fauchery L."/>
            <person name="Guy J."/>
            <person name="Iotti M."/>
            <person name="Le Tacon F."/>
            <person name="Lindquist E.A."/>
            <person name="Lipzen A."/>
            <person name="Malagnac F."/>
            <person name="Mello A."/>
            <person name="Molinier V."/>
            <person name="Miyauchi S."/>
            <person name="Poulain J."/>
            <person name="Riccioni C."/>
            <person name="Rubini A."/>
            <person name="Sitrit Y."/>
            <person name="Splivallo R."/>
            <person name="Traeger S."/>
            <person name="Wang M."/>
            <person name="Zifcakova L."/>
            <person name="Wipf D."/>
            <person name="Zambonelli A."/>
            <person name="Paolocci F."/>
            <person name="Nowrousian M."/>
            <person name="Ottonello S."/>
            <person name="Baldrian P."/>
            <person name="Spatafora J.W."/>
            <person name="Henrissat B."/>
            <person name="Nagy L.G."/>
            <person name="Aury J.M."/>
            <person name="Wincker P."/>
            <person name="Grigoriev I.V."/>
            <person name="Bonfante P."/>
            <person name="Martin F.M."/>
        </authorList>
    </citation>
    <scope>NUCLEOTIDE SEQUENCE [LARGE SCALE GENOMIC DNA]</scope>
    <source>
        <strain evidence="1 2">120613-1</strain>
    </source>
</reference>
<evidence type="ECO:0000313" key="1">
    <source>
        <dbReference type="EMBL" id="RPA95857.1"/>
    </source>
</evidence>
<organism evidence="1 2">
    <name type="scientific">Choiromyces venosus 120613-1</name>
    <dbReference type="NCBI Taxonomy" id="1336337"/>
    <lineage>
        <taxon>Eukaryota</taxon>
        <taxon>Fungi</taxon>
        <taxon>Dikarya</taxon>
        <taxon>Ascomycota</taxon>
        <taxon>Pezizomycotina</taxon>
        <taxon>Pezizomycetes</taxon>
        <taxon>Pezizales</taxon>
        <taxon>Tuberaceae</taxon>
        <taxon>Choiromyces</taxon>
    </lineage>
</organism>
<keyword evidence="2" id="KW-1185">Reference proteome</keyword>
<protein>
    <submittedName>
        <fullName evidence="1">Uncharacterized protein</fullName>
    </submittedName>
</protein>
<dbReference type="EMBL" id="ML120420">
    <property type="protein sequence ID" value="RPA95857.1"/>
    <property type="molecule type" value="Genomic_DNA"/>
</dbReference>
<dbReference type="Proteomes" id="UP000276215">
    <property type="component" value="Unassembled WGS sequence"/>
</dbReference>
<gene>
    <name evidence="1" type="ORF">L873DRAFT_1791961</name>
</gene>
<sequence>MEKKYQGTKRSAPIPKHITSIGMSTEQYYELKVFIKLTVLPGTPCYDMRLSKGKEGRESSRKWLDSALGEIGPRLFPRGGKGLVWPENYTEIYGAVYTVIRSLSANIRKDYKKKEDLKVTKETLSDDGKELLQHTADPEPRGSASTDFEEDLMIIDEEVQMQNNSRMRVRLEEHSDELTNAAELELEDLLDLMKPEAFAQFPGLADEGFDWDDVDDPYTVDALRYLANLDQ</sequence>
<name>A0A3N4JEZ4_9PEZI</name>